<dbReference type="EMBL" id="SBIQ01000029">
    <property type="protein sequence ID" value="KAF7684098.1"/>
    <property type="molecule type" value="Genomic_DNA"/>
</dbReference>
<proteinExistence type="predicted"/>
<name>A0ABQ7I0Z4_9MICR</name>
<gene>
    <name evidence="2" type="primary">Scyl1</name>
    <name evidence="2" type="ORF">TCON_0702</name>
</gene>
<dbReference type="Gene3D" id="1.10.510.10">
    <property type="entry name" value="Transferase(Phosphotransferase) domain 1"/>
    <property type="match status" value="1"/>
</dbReference>
<reference evidence="2 3" key="1">
    <citation type="submission" date="2019-01" db="EMBL/GenBank/DDBJ databases">
        <title>Genomes sequencing and comparative genomics of infectious freshwater microsporidia, Cucumispora dikerogammari and Thelohania contejeani.</title>
        <authorList>
            <person name="Cormier A."/>
            <person name="Giraud I."/>
            <person name="Wattier R."/>
            <person name="Teixeira M."/>
            <person name="Grandjean F."/>
            <person name="Rigaud T."/>
            <person name="Cordaux R."/>
        </authorList>
    </citation>
    <scope>NUCLEOTIDE SEQUENCE [LARGE SCALE GENOMIC DNA]</scope>
    <source>
        <strain evidence="2">T1</strain>
        <tissue evidence="2">Spores</tissue>
    </source>
</reference>
<dbReference type="InterPro" id="IPR011009">
    <property type="entry name" value="Kinase-like_dom_sf"/>
</dbReference>
<dbReference type="InterPro" id="IPR051177">
    <property type="entry name" value="CIK-Related_Protein"/>
</dbReference>
<comment type="caution">
    <text evidence="2">The sequence shown here is derived from an EMBL/GenBank/DDBJ whole genome shotgun (WGS) entry which is preliminary data.</text>
</comment>
<keyword evidence="3" id="KW-1185">Reference proteome</keyword>
<dbReference type="PANTHER" id="PTHR12984">
    <property type="entry name" value="SCY1-RELATED S/T PROTEIN KINASE-LIKE"/>
    <property type="match status" value="1"/>
</dbReference>
<evidence type="ECO:0000313" key="2">
    <source>
        <dbReference type="EMBL" id="KAF7684098.1"/>
    </source>
</evidence>
<sequence length="521" mass="61143">MFLIKKMFNTPTHQTKIYSTNYWVMHHIIYKKIEASLFVFKVVTIGRSVIKTLKNVKHINILSIIKYNESRNEISIYTPRLIPFSHVFSRNKEMFNKYTLCVVATTLIFLHDRLKLIHNTLCIDSLFVDKAGTIILGGFEKAMKISSDSDIQIDEHQFKKLVETILGIMNIRSHLIYLEKYKNEVGIFEELNNITLRYKILTPNEKLKFIEFMRMHKNEFIEQAKQNVVDLMAEDLFNENETITFKPDILSLIFELDLEKLDEYIEMLFCVLDSKVRLYLLHNINVYKNKVKDWNSKIFKNMVLGIKCTDTNLRIETIKAFNKISNKLDDGNNKILLKALSDLKDSSSMLLALKFIQQNVDCFISEFVIKDLYKLIMGYLCSGKNKKECIKVINMVYKNFKIKNIFKEVIPVIANLLGEAELQDDIFNLLDEILIYLKENKEKLLDAEWGVRSIKKLSSMFGTNKKSIELKLEETKIIKTEKSRNDKKNINDNLNTYTHTSNEENTEKTSESNEWDDWSDE</sequence>
<dbReference type="InterPro" id="IPR016024">
    <property type="entry name" value="ARM-type_fold"/>
</dbReference>
<dbReference type="Proteomes" id="UP001516464">
    <property type="component" value="Unassembled WGS sequence"/>
</dbReference>
<organism evidence="2 3">
    <name type="scientific">Astathelohania contejeani</name>
    <dbReference type="NCBI Taxonomy" id="164912"/>
    <lineage>
        <taxon>Eukaryota</taxon>
        <taxon>Fungi</taxon>
        <taxon>Fungi incertae sedis</taxon>
        <taxon>Microsporidia</taxon>
        <taxon>Astathelohaniidae</taxon>
        <taxon>Astathelohania</taxon>
    </lineage>
</organism>
<feature type="compositionally biased region" description="Basic and acidic residues" evidence="1">
    <location>
        <begin position="501"/>
        <end position="511"/>
    </location>
</feature>
<evidence type="ECO:0000313" key="3">
    <source>
        <dbReference type="Proteomes" id="UP001516464"/>
    </source>
</evidence>
<protein>
    <submittedName>
        <fullName evidence="2">N-terminal kinase-like protein</fullName>
    </submittedName>
</protein>
<accession>A0ABQ7I0Z4</accession>
<dbReference type="SUPFAM" id="SSF48371">
    <property type="entry name" value="ARM repeat"/>
    <property type="match status" value="1"/>
</dbReference>
<feature type="region of interest" description="Disordered" evidence="1">
    <location>
        <begin position="483"/>
        <end position="521"/>
    </location>
</feature>
<dbReference type="SUPFAM" id="SSF56112">
    <property type="entry name" value="Protein kinase-like (PK-like)"/>
    <property type="match status" value="1"/>
</dbReference>
<evidence type="ECO:0000256" key="1">
    <source>
        <dbReference type="SAM" id="MobiDB-lite"/>
    </source>
</evidence>